<dbReference type="EMBL" id="MN740595">
    <property type="protein sequence ID" value="QHS78163.1"/>
    <property type="molecule type" value="Genomic_DNA"/>
</dbReference>
<protein>
    <submittedName>
        <fullName evidence="1">Uncharacterized protein</fullName>
    </submittedName>
</protein>
<dbReference type="AlphaFoldDB" id="A0A6C0AFD1"/>
<proteinExistence type="predicted"/>
<accession>A0A6C0AFD1</accession>
<sequence>MANFLIHILINFMKIRESFTIREPETFEILYKLIFLYKIKKLFLRPRLIYPS</sequence>
<reference evidence="1" key="1">
    <citation type="journal article" date="2020" name="Nature">
        <title>Giant virus diversity and host interactions through global metagenomics.</title>
        <authorList>
            <person name="Schulz F."/>
            <person name="Roux S."/>
            <person name="Paez-Espino D."/>
            <person name="Jungbluth S."/>
            <person name="Walsh D.A."/>
            <person name="Denef V.J."/>
            <person name="McMahon K.D."/>
            <person name="Konstantinidis K.T."/>
            <person name="Eloe-Fadrosh E.A."/>
            <person name="Kyrpides N.C."/>
            <person name="Woyke T."/>
        </authorList>
    </citation>
    <scope>NUCLEOTIDE SEQUENCE</scope>
    <source>
        <strain evidence="1">GVMAG-S-1021933-23</strain>
    </source>
</reference>
<organism evidence="1">
    <name type="scientific">viral metagenome</name>
    <dbReference type="NCBI Taxonomy" id="1070528"/>
    <lineage>
        <taxon>unclassified sequences</taxon>
        <taxon>metagenomes</taxon>
        <taxon>organismal metagenomes</taxon>
    </lineage>
</organism>
<name>A0A6C0AFD1_9ZZZZ</name>
<evidence type="ECO:0000313" key="1">
    <source>
        <dbReference type="EMBL" id="QHS78163.1"/>
    </source>
</evidence>